<dbReference type="SUPFAM" id="SSF48295">
    <property type="entry name" value="TrpR-like"/>
    <property type="match status" value="1"/>
</dbReference>
<reference evidence="2 3" key="1">
    <citation type="submission" date="2019-05" db="EMBL/GenBank/DDBJ databases">
        <authorList>
            <person name="Zhou X."/>
        </authorList>
    </citation>
    <scope>NUCLEOTIDE SEQUENCE [LARGE SCALE GENOMIC DNA]</scope>
    <source>
        <strain evidence="2 3">DSM 432</strain>
    </source>
</reference>
<dbReference type="PANTHER" id="PTHR37936:SF3">
    <property type="entry name" value="TRANSPOSASE INSC FOR INSERTION ELEMENT IS2A-RELATED"/>
    <property type="match status" value="1"/>
</dbReference>
<dbReference type="InterPro" id="IPR002514">
    <property type="entry name" value="Transposase_8"/>
</dbReference>
<dbReference type="GO" id="GO:0004803">
    <property type="term" value="F:transposase activity"/>
    <property type="evidence" value="ECO:0007669"/>
    <property type="project" value="InterPro"/>
</dbReference>
<comment type="similarity">
    <text evidence="1">Belongs to the transposase 8 family.</text>
</comment>
<dbReference type="Gene3D" id="1.10.10.10">
    <property type="entry name" value="Winged helix-like DNA-binding domain superfamily/Winged helix DNA-binding domain"/>
    <property type="match status" value="1"/>
</dbReference>
<accession>A0A6C1KGX8</accession>
<dbReference type="OrthoDB" id="8080802at2"/>
<evidence type="ECO:0000256" key="1">
    <source>
        <dbReference type="ARBA" id="ARBA00009964"/>
    </source>
</evidence>
<name>A0A6C1KGX8_XANAU</name>
<dbReference type="PANTHER" id="PTHR37936">
    <property type="entry name" value="TRANSPOSASE INSC FOR INSERTION ELEMENT IS2A-RELATED"/>
    <property type="match status" value="1"/>
</dbReference>
<dbReference type="Pfam" id="PF01527">
    <property type="entry name" value="HTH_Tnp_1"/>
    <property type="match status" value="1"/>
</dbReference>
<dbReference type="Proteomes" id="UP000305131">
    <property type="component" value="Unassembled WGS sequence"/>
</dbReference>
<dbReference type="GO" id="GO:0043565">
    <property type="term" value="F:sequence-specific DNA binding"/>
    <property type="evidence" value="ECO:0007669"/>
    <property type="project" value="InterPro"/>
</dbReference>
<dbReference type="NCBIfam" id="NF047595">
    <property type="entry name" value="IS66_ISRel24_TnpA"/>
    <property type="match status" value="1"/>
</dbReference>
<dbReference type="InterPro" id="IPR010921">
    <property type="entry name" value="Trp_repressor/repl_initiator"/>
</dbReference>
<sequence length="133" mass="14523">MGRVEILTGVERRRGWSDEQKLAILDEVVSSGLGVSAIARRHDVVPQQIYAWRRQFRSSAGADRAAPMFLPVTVVGAEPVEQLRAEPPPGREKPAAARSGRIEIRCKGGRVLKVEAGLDAEILCRLIRSVEGA</sequence>
<evidence type="ECO:0000313" key="2">
    <source>
        <dbReference type="EMBL" id="TLX43455.1"/>
    </source>
</evidence>
<evidence type="ECO:0000313" key="3">
    <source>
        <dbReference type="Proteomes" id="UP000305131"/>
    </source>
</evidence>
<dbReference type="RefSeq" id="WP_138398377.1">
    <property type="nucleotide sequence ID" value="NZ_JBAFVI010000001.1"/>
</dbReference>
<gene>
    <name evidence="2" type="ORF">FBQ73_04800</name>
</gene>
<proteinExistence type="inferred from homology"/>
<dbReference type="InterPro" id="IPR036388">
    <property type="entry name" value="WH-like_DNA-bd_sf"/>
</dbReference>
<dbReference type="EMBL" id="VAUP01000015">
    <property type="protein sequence ID" value="TLX43455.1"/>
    <property type="molecule type" value="Genomic_DNA"/>
</dbReference>
<dbReference type="NCBIfam" id="NF047593">
    <property type="entry name" value="IS66_ISAeme5_TnpA"/>
    <property type="match status" value="1"/>
</dbReference>
<dbReference type="GeneID" id="95772776"/>
<protein>
    <submittedName>
        <fullName evidence="2">Transposase</fullName>
    </submittedName>
</protein>
<organism evidence="2 3">
    <name type="scientific">Xanthobacter autotrophicus</name>
    <dbReference type="NCBI Taxonomy" id="280"/>
    <lineage>
        <taxon>Bacteria</taxon>
        <taxon>Pseudomonadati</taxon>
        <taxon>Pseudomonadota</taxon>
        <taxon>Alphaproteobacteria</taxon>
        <taxon>Hyphomicrobiales</taxon>
        <taxon>Xanthobacteraceae</taxon>
        <taxon>Xanthobacter</taxon>
    </lineage>
</organism>
<comment type="caution">
    <text evidence="2">The sequence shown here is derived from an EMBL/GenBank/DDBJ whole genome shotgun (WGS) entry which is preliminary data.</text>
</comment>
<dbReference type="AlphaFoldDB" id="A0A6C1KGX8"/>
<dbReference type="GO" id="GO:0006313">
    <property type="term" value="P:DNA transposition"/>
    <property type="evidence" value="ECO:0007669"/>
    <property type="project" value="InterPro"/>
</dbReference>